<evidence type="ECO:0000259" key="1">
    <source>
        <dbReference type="Pfam" id="PF02627"/>
    </source>
</evidence>
<evidence type="ECO:0000313" key="2">
    <source>
        <dbReference type="EMBL" id="MET3794080.1"/>
    </source>
</evidence>
<dbReference type="NCBIfam" id="TIGR00778">
    <property type="entry name" value="ahpD_dom"/>
    <property type="match status" value="1"/>
</dbReference>
<feature type="domain" description="Carboxymuconolactone decarboxylase-like" evidence="1">
    <location>
        <begin position="26"/>
        <end position="104"/>
    </location>
</feature>
<dbReference type="InterPro" id="IPR004675">
    <property type="entry name" value="AhpD_core"/>
</dbReference>
<dbReference type="InterPro" id="IPR003779">
    <property type="entry name" value="CMD-like"/>
</dbReference>
<dbReference type="SUPFAM" id="SSF69118">
    <property type="entry name" value="AhpD-like"/>
    <property type="match status" value="1"/>
</dbReference>
<dbReference type="Proteomes" id="UP001549076">
    <property type="component" value="Unassembled WGS sequence"/>
</dbReference>
<dbReference type="RefSeq" id="WP_354198503.1">
    <property type="nucleotide sequence ID" value="NZ_JBEPML010000020.1"/>
</dbReference>
<protein>
    <submittedName>
        <fullName evidence="2">AhpD family alkylhydroperoxidase</fullName>
    </submittedName>
</protein>
<dbReference type="Gene3D" id="1.20.1290.10">
    <property type="entry name" value="AhpD-like"/>
    <property type="match status" value="1"/>
</dbReference>
<gene>
    <name evidence="2" type="ORF">ABID37_004320</name>
</gene>
<dbReference type="InterPro" id="IPR029032">
    <property type="entry name" value="AhpD-like"/>
</dbReference>
<organism evidence="2 3">
    <name type="scientific">Aquamicrobium terrae</name>
    <dbReference type="NCBI Taxonomy" id="1324945"/>
    <lineage>
        <taxon>Bacteria</taxon>
        <taxon>Pseudomonadati</taxon>
        <taxon>Pseudomonadota</taxon>
        <taxon>Alphaproteobacteria</taxon>
        <taxon>Hyphomicrobiales</taxon>
        <taxon>Phyllobacteriaceae</taxon>
        <taxon>Aquamicrobium</taxon>
    </lineage>
</organism>
<sequence>MSQTKQKLDEINGRLNGLFKAERQTMMAFKGLSDAATRPGKISPALKELTAMAIAVAKGCDDCVVYHTAAAKKHGASREEFTEMLAVAVEMSGGPGAVYAAKAVVAFDELE</sequence>
<name>A0ABV2N5I6_9HYPH</name>
<dbReference type="EMBL" id="JBEPML010000020">
    <property type="protein sequence ID" value="MET3794080.1"/>
    <property type="molecule type" value="Genomic_DNA"/>
</dbReference>
<dbReference type="PANTHER" id="PTHR33930:SF2">
    <property type="entry name" value="BLR3452 PROTEIN"/>
    <property type="match status" value="1"/>
</dbReference>
<reference evidence="2 3" key="1">
    <citation type="submission" date="2024-06" db="EMBL/GenBank/DDBJ databases">
        <title>Genomic Encyclopedia of Type Strains, Phase IV (KMG-IV): sequencing the most valuable type-strain genomes for metagenomic binning, comparative biology and taxonomic classification.</title>
        <authorList>
            <person name="Goeker M."/>
        </authorList>
    </citation>
    <scope>NUCLEOTIDE SEQUENCE [LARGE SCALE GENOMIC DNA]</scope>
    <source>
        <strain evidence="2 3">DSM 27865</strain>
    </source>
</reference>
<dbReference type="Pfam" id="PF02627">
    <property type="entry name" value="CMD"/>
    <property type="match status" value="1"/>
</dbReference>
<accession>A0ABV2N5I6</accession>
<dbReference type="PANTHER" id="PTHR33930">
    <property type="entry name" value="ALKYL HYDROPEROXIDE REDUCTASE AHPD"/>
    <property type="match status" value="1"/>
</dbReference>
<comment type="caution">
    <text evidence="2">The sequence shown here is derived from an EMBL/GenBank/DDBJ whole genome shotgun (WGS) entry which is preliminary data.</text>
</comment>
<keyword evidence="3" id="KW-1185">Reference proteome</keyword>
<evidence type="ECO:0000313" key="3">
    <source>
        <dbReference type="Proteomes" id="UP001549076"/>
    </source>
</evidence>
<proteinExistence type="predicted"/>